<comment type="subcellular location">
    <subcellularLocation>
        <location evidence="1">Endomembrane system</location>
        <topology evidence="1">Multi-pass membrane protein</topology>
    </subcellularLocation>
</comment>
<dbReference type="PANTHER" id="PTHR31769">
    <property type="entry name" value="OS07G0462200 PROTEIN-RELATED"/>
    <property type="match status" value="1"/>
</dbReference>
<reference evidence="8 9" key="1">
    <citation type="journal article" date="2022" name="Nat. Plants">
        <title>Genomes of leafy and leafless Platanthera orchids illuminate the evolution of mycoheterotrophy.</title>
        <authorList>
            <person name="Li M.H."/>
            <person name="Liu K.W."/>
            <person name="Li Z."/>
            <person name="Lu H.C."/>
            <person name="Ye Q.L."/>
            <person name="Zhang D."/>
            <person name="Wang J.Y."/>
            <person name="Li Y.F."/>
            <person name="Zhong Z.M."/>
            <person name="Liu X."/>
            <person name="Yu X."/>
            <person name="Liu D.K."/>
            <person name="Tu X.D."/>
            <person name="Liu B."/>
            <person name="Hao Y."/>
            <person name="Liao X.Y."/>
            <person name="Jiang Y.T."/>
            <person name="Sun W.H."/>
            <person name="Chen J."/>
            <person name="Chen Y.Q."/>
            <person name="Ai Y."/>
            <person name="Zhai J.W."/>
            <person name="Wu S.S."/>
            <person name="Zhou Z."/>
            <person name="Hsiao Y.Y."/>
            <person name="Wu W.L."/>
            <person name="Chen Y.Y."/>
            <person name="Lin Y.F."/>
            <person name="Hsu J.L."/>
            <person name="Li C.Y."/>
            <person name="Wang Z.W."/>
            <person name="Zhao X."/>
            <person name="Zhong W.Y."/>
            <person name="Ma X.K."/>
            <person name="Ma L."/>
            <person name="Huang J."/>
            <person name="Chen G.Z."/>
            <person name="Huang M.Z."/>
            <person name="Huang L."/>
            <person name="Peng D.H."/>
            <person name="Luo Y.B."/>
            <person name="Zou S.Q."/>
            <person name="Chen S.P."/>
            <person name="Lan S."/>
            <person name="Tsai W.C."/>
            <person name="Van de Peer Y."/>
            <person name="Liu Z.J."/>
        </authorList>
    </citation>
    <scope>NUCLEOTIDE SEQUENCE [LARGE SCALE GENOMIC DNA]</scope>
    <source>
        <strain evidence="8">Lor287</strain>
    </source>
</reference>
<organism evidence="8 9">
    <name type="scientific">Platanthera zijinensis</name>
    <dbReference type="NCBI Taxonomy" id="2320716"/>
    <lineage>
        <taxon>Eukaryota</taxon>
        <taxon>Viridiplantae</taxon>
        <taxon>Streptophyta</taxon>
        <taxon>Embryophyta</taxon>
        <taxon>Tracheophyta</taxon>
        <taxon>Spermatophyta</taxon>
        <taxon>Magnoliopsida</taxon>
        <taxon>Liliopsida</taxon>
        <taxon>Asparagales</taxon>
        <taxon>Orchidaceae</taxon>
        <taxon>Orchidoideae</taxon>
        <taxon>Orchideae</taxon>
        <taxon>Orchidinae</taxon>
        <taxon>Platanthera</taxon>
    </lineage>
</organism>
<feature type="transmembrane region" description="Helical" evidence="7">
    <location>
        <begin position="176"/>
        <end position="197"/>
    </location>
</feature>
<keyword evidence="3" id="KW-0732">Signal</keyword>
<dbReference type="GO" id="GO:0012505">
    <property type="term" value="C:endomembrane system"/>
    <property type="evidence" value="ECO:0007669"/>
    <property type="project" value="UniProtKB-SubCell"/>
</dbReference>
<name>A0AAP0BK85_9ASPA</name>
<keyword evidence="9" id="KW-1185">Reference proteome</keyword>
<keyword evidence="2 7" id="KW-0812">Transmembrane</keyword>
<evidence type="ECO:0000256" key="7">
    <source>
        <dbReference type="SAM" id="Phobius"/>
    </source>
</evidence>
<feature type="transmembrane region" description="Helical" evidence="7">
    <location>
        <begin position="51"/>
        <end position="74"/>
    </location>
</feature>
<dbReference type="EMBL" id="JBBWWQ010000007">
    <property type="protein sequence ID" value="KAK8942679.1"/>
    <property type="molecule type" value="Genomic_DNA"/>
</dbReference>
<dbReference type="InterPro" id="IPR052222">
    <property type="entry name" value="DESIGUAL"/>
</dbReference>
<dbReference type="Pfam" id="PF06749">
    <property type="entry name" value="DUF1218"/>
    <property type="match status" value="1"/>
</dbReference>
<evidence type="ECO:0000313" key="8">
    <source>
        <dbReference type="EMBL" id="KAK8942679.1"/>
    </source>
</evidence>
<evidence type="ECO:0000256" key="5">
    <source>
        <dbReference type="ARBA" id="ARBA00023136"/>
    </source>
</evidence>
<sequence>MKKQRLKPSESHSLYTSLILHRKQGKALQNITPANSPFSFHRRRMIRGGGIAVCLLIIAMDIVAGVLGIEAEIAQGKGKHLRVLIFECKEPVRAAYRLGLAAAVILAAAHLAANLLGGCTCIFSREEFERSSANRQMAAATLAVSWVIVLLGFSLLMIAAMSNAKSKATCGFGHRHFLSVGGILCFIHSVFCVAYYSSATTSWEEGKPISRPQQPHP</sequence>
<keyword evidence="5 7" id="KW-0472">Membrane</keyword>
<dbReference type="Proteomes" id="UP001418222">
    <property type="component" value="Unassembled WGS sequence"/>
</dbReference>
<feature type="transmembrane region" description="Helical" evidence="7">
    <location>
        <begin position="137"/>
        <end position="161"/>
    </location>
</feature>
<evidence type="ECO:0008006" key="10">
    <source>
        <dbReference type="Google" id="ProtNLM"/>
    </source>
</evidence>
<evidence type="ECO:0000256" key="6">
    <source>
        <dbReference type="ARBA" id="ARBA00029467"/>
    </source>
</evidence>
<evidence type="ECO:0000256" key="3">
    <source>
        <dbReference type="ARBA" id="ARBA00022729"/>
    </source>
</evidence>
<comment type="caution">
    <text evidence="8">The sequence shown here is derived from an EMBL/GenBank/DDBJ whole genome shotgun (WGS) entry which is preliminary data.</text>
</comment>
<feature type="transmembrane region" description="Helical" evidence="7">
    <location>
        <begin position="94"/>
        <end position="116"/>
    </location>
</feature>
<protein>
    <recommendedName>
        <fullName evidence="10">DUF1218 domain-containing protein</fullName>
    </recommendedName>
</protein>
<evidence type="ECO:0000313" key="9">
    <source>
        <dbReference type="Proteomes" id="UP001418222"/>
    </source>
</evidence>
<evidence type="ECO:0000256" key="2">
    <source>
        <dbReference type="ARBA" id="ARBA00022692"/>
    </source>
</evidence>
<gene>
    <name evidence="8" type="ORF">KSP39_PZI009355</name>
</gene>
<evidence type="ECO:0000256" key="4">
    <source>
        <dbReference type="ARBA" id="ARBA00022989"/>
    </source>
</evidence>
<evidence type="ECO:0000256" key="1">
    <source>
        <dbReference type="ARBA" id="ARBA00004127"/>
    </source>
</evidence>
<accession>A0AAP0BK85</accession>
<proteinExistence type="inferred from homology"/>
<dbReference type="InterPro" id="IPR009606">
    <property type="entry name" value="DEAL/Modifying_wall_lignin1/2"/>
</dbReference>
<keyword evidence="4 7" id="KW-1133">Transmembrane helix</keyword>
<comment type="similarity">
    <text evidence="6">Belongs to the DESIGUAL family.</text>
</comment>
<dbReference type="AlphaFoldDB" id="A0AAP0BK85"/>